<name>A0A0J9XQ56_BRUMA</name>
<accession>A0A0J9XQ56</accession>
<sequence length="53" mass="5813">MLGCRFSRWLTIWAAIVGVILTVLNGFIGSGFGAAAFLTSISLFSRKHRLLSR</sequence>
<dbReference type="EMBL" id="LN856868">
    <property type="protein sequence ID" value="CDP93375.1"/>
    <property type="molecule type" value="Genomic_DNA"/>
</dbReference>
<keyword evidence="1" id="KW-1133">Transmembrane helix</keyword>
<protein>
    <submittedName>
        <fullName evidence="2">Bm13053</fullName>
    </submittedName>
</protein>
<reference evidence="2" key="2">
    <citation type="submission" date="2012-12" db="EMBL/GenBank/DDBJ databases">
        <authorList>
            <person name="Gao Y.W."/>
            <person name="Fan S.T."/>
            <person name="Sun H.T."/>
            <person name="Wang Z."/>
            <person name="Gao X.L."/>
            <person name="Li Y.G."/>
            <person name="Wang T.C."/>
            <person name="Zhang K."/>
            <person name="Xu W.W."/>
            <person name="Yu Z.J."/>
            <person name="Xia X.Z."/>
        </authorList>
    </citation>
    <scope>NUCLEOTIDE SEQUENCE</scope>
    <source>
        <strain evidence="2">FR3</strain>
    </source>
</reference>
<evidence type="ECO:0000256" key="1">
    <source>
        <dbReference type="SAM" id="Phobius"/>
    </source>
</evidence>
<keyword evidence="1" id="KW-0472">Membrane</keyword>
<reference evidence="2" key="1">
    <citation type="journal article" date="2007" name="Science">
        <title>Draft genome of the filarial nematode parasite Brugia malayi.</title>
        <authorList>
            <person name="Ghedin E."/>
            <person name="Wang S."/>
            <person name="Spiro D."/>
            <person name="Caler E."/>
            <person name="Zhao Q."/>
            <person name="Crabtree J."/>
            <person name="Allen J.E."/>
            <person name="Delcher A.L."/>
            <person name="Guiliano D.B."/>
            <person name="Miranda-Saavedra D."/>
            <person name="Angiuoli S.V."/>
            <person name="Creasy T."/>
            <person name="Amedeo P."/>
            <person name="Haas B."/>
            <person name="El-Sayed N.M."/>
            <person name="Wortman J.R."/>
            <person name="Feldblyum T."/>
            <person name="Tallon L."/>
            <person name="Schatz M."/>
            <person name="Shumway M."/>
            <person name="Koo H."/>
            <person name="Salzberg S.L."/>
            <person name="Schobel S."/>
            <person name="Pertea M."/>
            <person name="Pop M."/>
            <person name="White O."/>
            <person name="Barton G.J."/>
            <person name="Carlow C.K."/>
            <person name="Crawford M.J."/>
            <person name="Daub J."/>
            <person name="Dimmic M.W."/>
            <person name="Estes C.F."/>
            <person name="Foster J.M."/>
            <person name="Ganatra M."/>
            <person name="Gregory W.F."/>
            <person name="Johnson N.M."/>
            <person name="Jin J."/>
            <person name="Komuniecki R."/>
            <person name="Korf I."/>
            <person name="Kumar S."/>
            <person name="Laney S."/>
            <person name="Li B.W."/>
            <person name="Li W."/>
            <person name="Lindblom T.H."/>
            <person name="Lustigman S."/>
            <person name="Ma D."/>
            <person name="Maina C.V."/>
            <person name="Martin D.M."/>
            <person name="McCarter J.P."/>
            <person name="McReynolds L."/>
            <person name="Mitreva M."/>
            <person name="Nutman T.B."/>
            <person name="Parkinson J."/>
            <person name="Peregrin-Alvarez J.M."/>
            <person name="Poole C."/>
            <person name="Ren Q."/>
            <person name="Saunders L."/>
            <person name="Sluder A.E."/>
            <person name="Smith K."/>
            <person name="Stanke M."/>
            <person name="Unnasch T.R."/>
            <person name="Ware J."/>
            <person name="Wei A.D."/>
            <person name="Weil G."/>
            <person name="Williams D.J."/>
            <person name="Zhang Y."/>
            <person name="Williams S.A."/>
            <person name="Fraser-Liggett C."/>
            <person name="Slatko B."/>
            <person name="Blaxter M.L."/>
            <person name="Scott A.L."/>
        </authorList>
    </citation>
    <scope>NUCLEOTIDE SEQUENCE</scope>
    <source>
        <strain evidence="2">FR3</strain>
    </source>
</reference>
<organism evidence="2">
    <name type="scientific">Brugia malayi</name>
    <name type="common">Filarial nematode worm</name>
    <dbReference type="NCBI Taxonomy" id="6279"/>
    <lineage>
        <taxon>Eukaryota</taxon>
        <taxon>Metazoa</taxon>
        <taxon>Ecdysozoa</taxon>
        <taxon>Nematoda</taxon>
        <taxon>Chromadorea</taxon>
        <taxon>Rhabditida</taxon>
        <taxon>Spirurina</taxon>
        <taxon>Spiruromorpha</taxon>
        <taxon>Filarioidea</taxon>
        <taxon>Onchocercidae</taxon>
        <taxon>Brugia</taxon>
    </lineage>
</organism>
<keyword evidence="1" id="KW-0812">Transmembrane</keyword>
<dbReference type="AlphaFoldDB" id="A0A0J9XQ56"/>
<proteinExistence type="predicted"/>
<feature type="transmembrane region" description="Helical" evidence="1">
    <location>
        <begin position="12"/>
        <end position="44"/>
    </location>
</feature>
<gene>
    <name evidence="2" type="ORF">Bm13053</name>
    <name evidence="2" type="ORF">BM_Bm13053</name>
</gene>
<evidence type="ECO:0000313" key="2">
    <source>
        <dbReference type="EMBL" id="CDP93375.1"/>
    </source>
</evidence>